<proteinExistence type="predicted"/>
<reference evidence="1" key="1">
    <citation type="submission" date="2021-06" db="EMBL/GenBank/DDBJ databases">
        <authorList>
            <person name="Kallberg Y."/>
            <person name="Tangrot J."/>
            <person name="Rosling A."/>
        </authorList>
    </citation>
    <scope>NUCLEOTIDE SEQUENCE</scope>
    <source>
        <strain evidence="1">CL356</strain>
    </source>
</reference>
<evidence type="ECO:0000313" key="2">
    <source>
        <dbReference type="Proteomes" id="UP000789525"/>
    </source>
</evidence>
<sequence length="1020" mass="112739">MASPVSPPTLGFVQQSSTSIDEKEDKRSGQNEERPLHSSKARFWVNVIIISAYTVAVILAIVHHVFLANLHQRDAAHYSTDTRAWFGRASNFLSKIIATCLGAVAATALIQGIWNVITSDYTPVAVVDDLFSLPSPVALVSLLYKYPKLRLFPLIGITILIQALVLVSVLAPGALLTDASRVDRNITIPKLDLTSLPMYDDVMWWQETVRYYMMNDPVARWDVPADCGASCRFQITYSAPGISCRKMSGEETGLNPFDQQLFEEGVPWCAYFSATDQELIWGTNTMPLNISYVPMVAQLSNKQLVYVNQTSSSQGQLCQWQDKTFRADFTFKNNRKTVDVKTISNTNDVAQRCPWTSGGSLSRECSQYMGAALDLGYAYTMGFSGALGWTKNETLDYWEQAIVSQFVDYKYDTEAQTISLTPFSNASQGVEHNFAKAVLGTLLWFNQTNSAVIAVEVGSAWIYKPLMLWAIYGSALLLSLIAGLYGLHLARLGEIVREKKFSSFLIATRTRDLDAVCAQHSDVVMSTKLRHDASTGHFHVLNEEQDEKTEANPVALDEATTHTWTRSIIIVSFLLAIIFALVHHFFLHAMRNHNADAYPQYWIKGASNAFSQAVSICLGTAAAYSLTQASWRALKLHGGSVETIDNFFGLPSPLSVASLFKNVRKIQITYLIMIAVVIQALGLVTTFAPSALTVGSFPPRSAQLSAPALDLSTEYYAASQRYLGIWNNLIARLEENPPEAYWSVPSGRMVPTPLMDSGDFMISILRSYFKKRSGPKTTLHSDGTYEADFKYANNTVTLNTNLLSYSNSFTSNCTEADSGVASDRCQTYKDNAFAICQNFTIPLQGFKEIHLETGAPPGNLYNSVVYQRLFNVSFNFSGDGSVYFQPKFTNLSETLPALFSNVTTSLIPELGGTTSLSVEVEDNTRIWEYDPKALFAAYAPALAAVLLVGAYGLYCIHANGRAMDSKFSTLLLTTRSGALDGVYDTADNFDALLEKKLVYAKRGCFVPENREPSQDLGKEP</sequence>
<organism evidence="1 2">
    <name type="scientific">Acaulospora colombiana</name>
    <dbReference type="NCBI Taxonomy" id="27376"/>
    <lineage>
        <taxon>Eukaryota</taxon>
        <taxon>Fungi</taxon>
        <taxon>Fungi incertae sedis</taxon>
        <taxon>Mucoromycota</taxon>
        <taxon>Glomeromycotina</taxon>
        <taxon>Glomeromycetes</taxon>
        <taxon>Diversisporales</taxon>
        <taxon>Acaulosporaceae</taxon>
        <taxon>Acaulospora</taxon>
    </lineage>
</organism>
<protein>
    <submittedName>
        <fullName evidence="1">12947_t:CDS:1</fullName>
    </submittedName>
</protein>
<comment type="caution">
    <text evidence="1">The sequence shown here is derived from an EMBL/GenBank/DDBJ whole genome shotgun (WGS) entry which is preliminary data.</text>
</comment>
<keyword evidence="2" id="KW-1185">Reference proteome</keyword>
<evidence type="ECO:0000313" key="1">
    <source>
        <dbReference type="EMBL" id="CAG8552389.1"/>
    </source>
</evidence>
<dbReference type="EMBL" id="CAJVPT010008481">
    <property type="protein sequence ID" value="CAG8552389.1"/>
    <property type="molecule type" value="Genomic_DNA"/>
</dbReference>
<accession>A0ACA9LUS8</accession>
<dbReference type="Proteomes" id="UP000789525">
    <property type="component" value="Unassembled WGS sequence"/>
</dbReference>
<name>A0ACA9LUS8_9GLOM</name>
<gene>
    <name evidence="1" type="ORF">ACOLOM_LOCUS4906</name>
</gene>